<dbReference type="PANTHER" id="PTHR43152:SF3">
    <property type="entry name" value="UVRABC SYSTEM PROTEIN A"/>
    <property type="match status" value="1"/>
</dbReference>
<dbReference type="Gene3D" id="1.10.8.280">
    <property type="entry name" value="ABC transporter ATPase domain-like"/>
    <property type="match status" value="1"/>
</dbReference>
<dbReference type="InterPro" id="IPR003593">
    <property type="entry name" value="AAA+_ATPase"/>
</dbReference>
<evidence type="ECO:0000256" key="8">
    <source>
        <dbReference type="ARBA" id="ARBA00022771"/>
    </source>
</evidence>
<feature type="binding site" evidence="18">
    <location>
        <begin position="638"/>
        <end position="645"/>
    </location>
    <ligand>
        <name>ATP</name>
        <dbReference type="ChEBI" id="CHEBI:30616"/>
    </ligand>
</feature>
<keyword evidence="8 18" id="KW-0863">Zinc-finger</keyword>
<dbReference type="InterPro" id="IPR013815">
    <property type="entry name" value="ATP_grasp_subdomain_1"/>
</dbReference>
<name>A0A931AUQ0_9ENTE</name>
<evidence type="ECO:0000256" key="14">
    <source>
        <dbReference type="ARBA" id="ARBA00023236"/>
    </source>
</evidence>
<accession>A0A931AUQ0</accession>
<keyword evidence="4 18" id="KW-0677">Repeat</keyword>
<dbReference type="AlphaFoldDB" id="A0A931AUQ0"/>
<comment type="similarity">
    <text evidence="15 18">Belongs to the ABC transporter superfamily. UvrA family.</text>
</comment>
<comment type="caution">
    <text evidence="20">The sequence shown here is derived from an EMBL/GenBank/DDBJ whole genome shotgun (WGS) entry which is preliminary data.</text>
</comment>
<dbReference type="CDD" id="cd03270">
    <property type="entry name" value="ABC_UvrA_I"/>
    <property type="match status" value="1"/>
</dbReference>
<keyword evidence="12 18" id="KW-0238">DNA-binding</keyword>
<dbReference type="EMBL" id="JADAKE010000016">
    <property type="protein sequence ID" value="MBF8808166.1"/>
    <property type="molecule type" value="Genomic_DNA"/>
</dbReference>
<evidence type="ECO:0000256" key="18">
    <source>
        <dbReference type="HAMAP-Rule" id="MF_00205"/>
    </source>
</evidence>
<feature type="zinc finger region" description="C4-type" evidence="18">
    <location>
        <begin position="737"/>
        <end position="763"/>
    </location>
</feature>
<dbReference type="FunFam" id="1.20.1580.10:FF:000002">
    <property type="entry name" value="UvrABC system protein A"/>
    <property type="match status" value="1"/>
</dbReference>
<evidence type="ECO:0000259" key="19">
    <source>
        <dbReference type="PROSITE" id="PS50893"/>
    </source>
</evidence>
<gene>
    <name evidence="18 20" type="primary">uvrA</name>
    <name evidence="20" type="ORF">IC227_07425</name>
</gene>
<feature type="domain" description="ABC transporter" evidence="19">
    <location>
        <begin position="597"/>
        <end position="934"/>
    </location>
</feature>
<keyword evidence="10 18" id="KW-0067">ATP-binding</keyword>
<keyword evidence="9 18" id="KW-0862">Zinc</keyword>
<evidence type="ECO:0000256" key="7">
    <source>
        <dbReference type="ARBA" id="ARBA00022769"/>
    </source>
</evidence>
<evidence type="ECO:0000256" key="5">
    <source>
        <dbReference type="ARBA" id="ARBA00022741"/>
    </source>
</evidence>
<keyword evidence="6 18" id="KW-0227">DNA damage</keyword>
<dbReference type="InterPro" id="IPR041102">
    <property type="entry name" value="UvrA_inter"/>
</dbReference>
<dbReference type="GO" id="GO:0009432">
    <property type="term" value="P:SOS response"/>
    <property type="evidence" value="ECO:0007669"/>
    <property type="project" value="UniProtKB-UniRule"/>
</dbReference>
<dbReference type="GO" id="GO:0005524">
    <property type="term" value="F:ATP binding"/>
    <property type="evidence" value="ECO:0007669"/>
    <property type="project" value="UniProtKB-UniRule"/>
</dbReference>
<dbReference type="GO" id="GO:0005737">
    <property type="term" value="C:cytoplasm"/>
    <property type="evidence" value="ECO:0007669"/>
    <property type="project" value="UniProtKB-SubCell"/>
</dbReference>
<feature type="zinc finger region" description="C4-type" evidence="18">
    <location>
        <begin position="252"/>
        <end position="279"/>
    </location>
</feature>
<keyword evidence="2 18" id="KW-0963">Cytoplasm</keyword>
<dbReference type="Pfam" id="PF17760">
    <property type="entry name" value="UvrA_inter"/>
    <property type="match status" value="1"/>
</dbReference>
<reference evidence="20" key="1">
    <citation type="submission" date="2020-09" db="EMBL/GenBank/DDBJ databases">
        <title>Genomic insights into the novelty and pathogenicity of a unique biofilm-forming Enterococcus sp. bacteria (Enterococcus lacertideformus) identified in reptiles.</title>
        <authorList>
            <person name="Agius J.E."/>
            <person name="Phalen D.N."/>
            <person name="Rose K."/>
            <person name="Eden J.-S."/>
        </authorList>
    </citation>
    <scope>NUCLEOTIDE SEQUENCE</scope>
    <source>
        <strain evidence="20">PHRS 0518</strain>
    </source>
</reference>
<dbReference type="Pfam" id="PF00005">
    <property type="entry name" value="ABC_tran"/>
    <property type="match status" value="1"/>
</dbReference>
<keyword evidence="7 18" id="KW-0228">DNA excision</keyword>
<dbReference type="GO" id="GO:0016887">
    <property type="term" value="F:ATP hydrolysis activity"/>
    <property type="evidence" value="ECO:0007669"/>
    <property type="project" value="InterPro"/>
</dbReference>
<evidence type="ECO:0000256" key="3">
    <source>
        <dbReference type="ARBA" id="ARBA00022723"/>
    </source>
</evidence>
<dbReference type="Gene3D" id="3.30.1490.20">
    <property type="entry name" value="ATP-grasp fold, A domain"/>
    <property type="match status" value="1"/>
</dbReference>
<keyword evidence="3 18" id="KW-0479">Metal-binding</keyword>
<organism evidence="20 21">
    <name type="scientific">Enterococcus lacertideformus</name>
    <dbReference type="NCBI Taxonomy" id="2771493"/>
    <lineage>
        <taxon>Bacteria</taxon>
        <taxon>Bacillati</taxon>
        <taxon>Bacillota</taxon>
        <taxon>Bacilli</taxon>
        <taxon>Lactobacillales</taxon>
        <taxon>Enterococcaceae</taxon>
        <taxon>Enterococcus</taxon>
    </lineage>
</organism>
<evidence type="ECO:0000256" key="16">
    <source>
        <dbReference type="ARBA" id="ARBA00039316"/>
    </source>
</evidence>
<evidence type="ECO:0000256" key="6">
    <source>
        <dbReference type="ARBA" id="ARBA00022763"/>
    </source>
</evidence>
<sequence>MANDKIIIHGARAHNLKNINVTIPRDKFVVVTGLSGSGKSSLAFDTLYAEGQRRYVESLSAYARQFLGQMDKPDVDSIDGLSPAISIDQKTTSKNPRSTVGTVTEINDYLRLLFARVGHPICPNDNIEITSQSVDQMADKVLALPERTKIQILAPIIVKKKGQHKKVFKRIQKEGYVRVRVDGDIYDLSEVPELEKNKKHDIAIVVDRVIIKEGIRSRLFDSIESALRLAECYVLIDVIGEEEMLFSEHYACPYCGFTVGELEPRLFSFNAPFGACPDCDGLGVKLEVDQDLVIPDRTKTLSQGVIVPWNPISSQYYPQMLAQACESYGIDMDTPFEELPAQHQEIVLNGTDELFHFHYENDFGGVRDVETTFEGVLKNIKRRYHDTNSDFTREQMRQYMTELTCQTCHGYRLNPQALSVQINGTNIGQTNELSIQKAVAFFSSLALSEQEKVIARPILKEVNDRLSFLENVGLDYLTLSRASGTLSGGEAQRIRLATQIGSNLSGVLYILDEPSIGLHQRDNDRLIGSLKKMRDLGNTLVVVEHDKDTMRAADYLIDVGPGAGHQGGEIVSAGTPEEVAVDQNSLTGQYLSGKKSIPVPTVRRKGNGQAIKISGAMENNLKNVSVEFPLGEFVAVTGVSGSGKSTLVNSILKRALAQKINHNSAKPGKFKSITGYESIEKIIDIDQSPIGRTPRSNPATYTSVFDDIRDLFAQTNEAKMRGYKKGRFSFNVKGGRCEACRGDGIIKIEMHFLPDVYVPCEVCHGKRYNSETLEVHYKGKNIADVLEITVEDAVKFFQTIPKIHRKLQTIVDVGLGYVTMGQPATTLSGGEAQRMKLASELHKISNGKNFYILDEPTTGLHKDDIARLLDVLQRLVDAGNTVLVIEHNLDVIKTADHIIDLGPEGGEGGGTILATGTPEELIKVKKSYTGKYLKGIMERTSSKIVKKN</sequence>
<dbReference type="Proteomes" id="UP000637757">
    <property type="component" value="Unassembled WGS sequence"/>
</dbReference>
<comment type="function">
    <text evidence="18">The UvrABC repair system catalyzes the recognition and processing of DNA lesions. UvrA is an ATPase and a DNA-binding protein. A damage recognition complex composed of 2 UvrA and 2 UvrB subunits scans DNA for abnormalities. When the presence of a lesion has been verified by UvrB, the UvrA molecules dissociate.</text>
</comment>
<dbReference type="GO" id="GO:0009380">
    <property type="term" value="C:excinuclease repair complex"/>
    <property type="evidence" value="ECO:0007669"/>
    <property type="project" value="InterPro"/>
</dbReference>
<dbReference type="FunFam" id="3.40.50.300:FF:000028">
    <property type="entry name" value="UvrABC system protein A"/>
    <property type="match status" value="1"/>
</dbReference>
<dbReference type="HAMAP" id="MF_00205">
    <property type="entry name" value="UvrA"/>
    <property type="match status" value="1"/>
</dbReference>
<dbReference type="PANTHER" id="PTHR43152">
    <property type="entry name" value="UVRABC SYSTEM PROTEIN A"/>
    <property type="match status" value="1"/>
</dbReference>
<dbReference type="GO" id="GO:0008270">
    <property type="term" value="F:zinc ion binding"/>
    <property type="evidence" value="ECO:0007669"/>
    <property type="project" value="UniProtKB-UniRule"/>
</dbReference>
<dbReference type="PROSITE" id="PS00211">
    <property type="entry name" value="ABC_TRANSPORTER_1"/>
    <property type="match status" value="2"/>
</dbReference>
<evidence type="ECO:0000256" key="2">
    <source>
        <dbReference type="ARBA" id="ARBA00022490"/>
    </source>
</evidence>
<evidence type="ECO:0000256" key="17">
    <source>
        <dbReference type="ARBA" id="ARBA00042156"/>
    </source>
</evidence>
<evidence type="ECO:0000256" key="13">
    <source>
        <dbReference type="ARBA" id="ARBA00023204"/>
    </source>
</evidence>
<dbReference type="SMART" id="SM00382">
    <property type="entry name" value="AAA"/>
    <property type="match status" value="1"/>
</dbReference>
<evidence type="ECO:0000256" key="12">
    <source>
        <dbReference type="ARBA" id="ARBA00023125"/>
    </source>
</evidence>
<evidence type="ECO:0000256" key="11">
    <source>
        <dbReference type="ARBA" id="ARBA00022881"/>
    </source>
</evidence>
<dbReference type="GO" id="GO:0003677">
    <property type="term" value="F:DNA binding"/>
    <property type="evidence" value="ECO:0007669"/>
    <property type="project" value="UniProtKB-UniRule"/>
</dbReference>
<dbReference type="InterPro" id="IPR017871">
    <property type="entry name" value="ABC_transporter-like_CS"/>
</dbReference>
<dbReference type="GO" id="GO:0009381">
    <property type="term" value="F:excinuclease ABC activity"/>
    <property type="evidence" value="ECO:0007669"/>
    <property type="project" value="UniProtKB-UniRule"/>
</dbReference>
<evidence type="ECO:0000313" key="20">
    <source>
        <dbReference type="EMBL" id="MBF8808166.1"/>
    </source>
</evidence>
<dbReference type="InterPro" id="IPR003439">
    <property type="entry name" value="ABC_transporter-like_ATP-bd"/>
</dbReference>
<keyword evidence="5 18" id="KW-0547">Nucleotide-binding</keyword>
<comment type="subunit">
    <text evidence="18">Forms a heterotetramer with UvrB during the search for lesions.</text>
</comment>
<dbReference type="SUPFAM" id="SSF52540">
    <property type="entry name" value="P-loop containing nucleoside triphosphate hydrolases"/>
    <property type="match status" value="2"/>
</dbReference>
<evidence type="ECO:0000256" key="15">
    <source>
        <dbReference type="ARBA" id="ARBA00038000"/>
    </source>
</evidence>
<dbReference type="InterPro" id="IPR004602">
    <property type="entry name" value="UvrA"/>
</dbReference>
<dbReference type="CDD" id="cd03271">
    <property type="entry name" value="ABC_UvrA_II"/>
    <property type="match status" value="1"/>
</dbReference>
<keyword evidence="11 18" id="KW-0267">Excision nuclease</keyword>
<feature type="binding site" evidence="18">
    <location>
        <begin position="33"/>
        <end position="40"/>
    </location>
    <ligand>
        <name>ATP</name>
        <dbReference type="ChEBI" id="CHEBI:30616"/>
    </ligand>
</feature>
<dbReference type="Pfam" id="PF17755">
    <property type="entry name" value="UvrA_DNA-bind"/>
    <property type="match status" value="1"/>
</dbReference>
<evidence type="ECO:0000256" key="10">
    <source>
        <dbReference type="ARBA" id="ARBA00022840"/>
    </source>
</evidence>
<dbReference type="NCBIfam" id="NF001503">
    <property type="entry name" value="PRK00349.1"/>
    <property type="match status" value="1"/>
</dbReference>
<keyword evidence="20" id="KW-0378">Hydrolase</keyword>
<keyword evidence="14 18" id="KW-0742">SOS response</keyword>
<dbReference type="Gene3D" id="3.40.50.300">
    <property type="entry name" value="P-loop containing nucleotide triphosphate hydrolases"/>
    <property type="match status" value="2"/>
</dbReference>
<dbReference type="NCBIfam" id="TIGR00630">
    <property type="entry name" value="uvra"/>
    <property type="match status" value="1"/>
</dbReference>
<evidence type="ECO:0000256" key="9">
    <source>
        <dbReference type="ARBA" id="ARBA00022833"/>
    </source>
</evidence>
<dbReference type="InterPro" id="IPR041552">
    <property type="entry name" value="UvrA_DNA-bd"/>
</dbReference>
<dbReference type="PROSITE" id="PS50893">
    <property type="entry name" value="ABC_TRANSPORTER_2"/>
    <property type="match status" value="1"/>
</dbReference>
<keyword evidence="21" id="KW-1185">Reference proteome</keyword>
<dbReference type="GO" id="GO:0006289">
    <property type="term" value="P:nucleotide-excision repair"/>
    <property type="evidence" value="ECO:0007669"/>
    <property type="project" value="UniProtKB-UniRule"/>
</dbReference>
<comment type="subcellular location">
    <subcellularLocation>
        <location evidence="1 18">Cytoplasm</location>
    </subcellularLocation>
</comment>
<dbReference type="Gene3D" id="1.20.1580.10">
    <property type="entry name" value="ABC transporter ATPase like domain"/>
    <property type="match status" value="2"/>
</dbReference>
<evidence type="ECO:0000313" key="21">
    <source>
        <dbReference type="Proteomes" id="UP000637757"/>
    </source>
</evidence>
<keyword evidence="13 18" id="KW-0234">DNA repair</keyword>
<evidence type="ECO:0000256" key="4">
    <source>
        <dbReference type="ARBA" id="ARBA00022737"/>
    </source>
</evidence>
<protein>
    <recommendedName>
        <fullName evidence="16 18">UvrABC system protein A</fullName>
        <shortName evidence="18">UvrA protein</shortName>
    </recommendedName>
    <alternativeName>
        <fullName evidence="17 18">Excinuclease ABC subunit A</fullName>
    </alternativeName>
</protein>
<dbReference type="InterPro" id="IPR027417">
    <property type="entry name" value="P-loop_NTPase"/>
</dbReference>
<proteinExistence type="inferred from homology"/>
<evidence type="ECO:0000256" key="1">
    <source>
        <dbReference type="ARBA" id="ARBA00004496"/>
    </source>
</evidence>